<evidence type="ECO:0000313" key="3">
    <source>
        <dbReference type="Proteomes" id="UP000245506"/>
    </source>
</evidence>
<keyword evidence="2" id="KW-0808">Transferase</keyword>
<dbReference type="CDD" id="cd01741">
    <property type="entry name" value="GATase1_1"/>
    <property type="match status" value="1"/>
</dbReference>
<evidence type="ECO:0000313" key="2">
    <source>
        <dbReference type="EMBL" id="PWQ93401.1"/>
    </source>
</evidence>
<evidence type="ECO:0000259" key="1">
    <source>
        <dbReference type="Pfam" id="PF00117"/>
    </source>
</evidence>
<dbReference type="Proteomes" id="UP000245506">
    <property type="component" value="Unassembled WGS sequence"/>
</dbReference>
<dbReference type="InterPro" id="IPR029062">
    <property type="entry name" value="Class_I_gatase-like"/>
</dbReference>
<keyword evidence="3" id="KW-1185">Reference proteome</keyword>
<name>A0A317C5A6_9GAMM</name>
<dbReference type="EMBL" id="QGKL01000042">
    <property type="protein sequence ID" value="PWQ93401.1"/>
    <property type="molecule type" value="Genomic_DNA"/>
</dbReference>
<dbReference type="PANTHER" id="PTHR42695">
    <property type="entry name" value="GLUTAMINE AMIDOTRANSFERASE YLR126C-RELATED"/>
    <property type="match status" value="1"/>
</dbReference>
<dbReference type="OrthoDB" id="9813383at2"/>
<dbReference type="InterPro" id="IPR017926">
    <property type="entry name" value="GATASE"/>
</dbReference>
<dbReference type="GO" id="GO:0005829">
    <property type="term" value="C:cytosol"/>
    <property type="evidence" value="ECO:0007669"/>
    <property type="project" value="TreeGrafter"/>
</dbReference>
<dbReference type="SUPFAM" id="SSF52317">
    <property type="entry name" value="Class I glutamine amidotransferase-like"/>
    <property type="match status" value="1"/>
</dbReference>
<keyword evidence="2" id="KW-0315">Glutamine amidotransferase</keyword>
<reference evidence="2 3" key="1">
    <citation type="submission" date="2018-05" db="EMBL/GenBank/DDBJ databases">
        <title>Leucothrix arctica sp. nov., isolated from Arctic seawater.</title>
        <authorList>
            <person name="Choi A."/>
            <person name="Baek K."/>
        </authorList>
    </citation>
    <scope>NUCLEOTIDE SEQUENCE [LARGE SCALE GENOMIC DNA]</scope>
    <source>
        <strain evidence="2 3">IMCC9719</strain>
    </source>
</reference>
<dbReference type="InterPro" id="IPR044992">
    <property type="entry name" value="ChyE-like"/>
</dbReference>
<dbReference type="AlphaFoldDB" id="A0A317C5A6"/>
<comment type="caution">
    <text evidence="2">The sequence shown here is derived from an EMBL/GenBank/DDBJ whole genome shotgun (WGS) entry which is preliminary data.</text>
</comment>
<sequence>MTRLLVIDGYDTGGKTLLKGAGATQAGELYKKMLSDFLPSDQIDIAEISLAQAVDIDLSQYDGVCWTGSNLFFSEKDEVVQRHIDLCKQLFDAGIPQFGSCWAAQLAANTAGGAVTANPKGREFGVARKIGLTDAGKAHPMYKGKPPIFDGFTSHSDHITTMPETGTRLAGNSFSPVQAVEVKFSNGEFWAVQYHPEYDFSEIAALTVVRQDGLISQGTFRDSAAVEDFVSELRALNDDDSREDIAWKLGLDTDLRNQSIKTLEVRNWLSHFFNI</sequence>
<gene>
    <name evidence="2" type="ORF">DKT75_17360</name>
</gene>
<dbReference type="GO" id="GO:0016740">
    <property type="term" value="F:transferase activity"/>
    <property type="evidence" value="ECO:0007669"/>
    <property type="project" value="UniProtKB-KW"/>
</dbReference>
<protein>
    <submittedName>
        <fullName evidence="2">Glutamine amidotransferase</fullName>
    </submittedName>
</protein>
<dbReference type="PANTHER" id="PTHR42695:SF5">
    <property type="entry name" value="GLUTAMINE AMIDOTRANSFERASE YLR126C-RELATED"/>
    <property type="match status" value="1"/>
</dbReference>
<feature type="domain" description="Glutamine amidotransferase" evidence="1">
    <location>
        <begin position="76"/>
        <end position="200"/>
    </location>
</feature>
<dbReference type="PROSITE" id="PS51273">
    <property type="entry name" value="GATASE_TYPE_1"/>
    <property type="match status" value="1"/>
</dbReference>
<dbReference type="Pfam" id="PF00117">
    <property type="entry name" value="GATase"/>
    <property type="match status" value="1"/>
</dbReference>
<organism evidence="2 3">
    <name type="scientific">Leucothrix arctica</name>
    <dbReference type="NCBI Taxonomy" id="1481894"/>
    <lineage>
        <taxon>Bacteria</taxon>
        <taxon>Pseudomonadati</taxon>
        <taxon>Pseudomonadota</taxon>
        <taxon>Gammaproteobacteria</taxon>
        <taxon>Thiotrichales</taxon>
        <taxon>Thiotrichaceae</taxon>
        <taxon>Leucothrix</taxon>
    </lineage>
</organism>
<accession>A0A317C5A6</accession>
<proteinExistence type="predicted"/>
<dbReference type="RefSeq" id="WP_109825148.1">
    <property type="nucleotide sequence ID" value="NZ_QGKL01000042.1"/>
</dbReference>
<dbReference type="Gene3D" id="3.40.50.880">
    <property type="match status" value="1"/>
</dbReference>